<evidence type="ECO:0000313" key="3">
    <source>
        <dbReference type="Proteomes" id="UP001597183"/>
    </source>
</evidence>
<feature type="transmembrane region" description="Helical" evidence="1">
    <location>
        <begin position="59"/>
        <end position="76"/>
    </location>
</feature>
<reference evidence="3" key="1">
    <citation type="journal article" date="2019" name="Int. J. Syst. Evol. Microbiol.">
        <title>The Global Catalogue of Microorganisms (GCM) 10K type strain sequencing project: providing services to taxonomists for standard genome sequencing and annotation.</title>
        <authorList>
            <consortium name="The Broad Institute Genomics Platform"/>
            <consortium name="The Broad Institute Genome Sequencing Center for Infectious Disease"/>
            <person name="Wu L."/>
            <person name="Ma J."/>
        </authorList>
    </citation>
    <scope>NUCLEOTIDE SEQUENCE [LARGE SCALE GENOMIC DNA]</scope>
    <source>
        <strain evidence="3">CCM 7526</strain>
    </source>
</reference>
<keyword evidence="3" id="KW-1185">Reference proteome</keyword>
<gene>
    <name evidence="2" type="ORF">ACFQ5G_36140</name>
</gene>
<protein>
    <submittedName>
        <fullName evidence="2">Uncharacterized protein</fullName>
    </submittedName>
</protein>
<dbReference type="RefSeq" id="WP_317793437.1">
    <property type="nucleotide sequence ID" value="NZ_AP028461.1"/>
</dbReference>
<accession>A0ABW4AKM1</accession>
<dbReference type="EMBL" id="JBHTMK010000044">
    <property type="protein sequence ID" value="MFD1370800.1"/>
    <property type="molecule type" value="Genomic_DNA"/>
</dbReference>
<feature type="transmembrane region" description="Helical" evidence="1">
    <location>
        <begin position="7"/>
        <end position="24"/>
    </location>
</feature>
<feature type="transmembrane region" description="Helical" evidence="1">
    <location>
        <begin position="190"/>
        <end position="213"/>
    </location>
</feature>
<comment type="caution">
    <text evidence="2">The sequence shown here is derived from an EMBL/GenBank/DDBJ whole genome shotgun (WGS) entry which is preliminary data.</text>
</comment>
<name>A0ABW4AKM1_9ACTN</name>
<sequence>MQNSRPVLLTAAASGSVAIVGALFGADQLAAQAGLLALGALGVLVAARHEAARRVRWSLLAGIAVLAVAVAIPDILTSPVVGPQVLKPASGDTHSFVRDAVADEWLTILAVLLASAAFLWALTARPVAGPEPADAALTVKAEAEPVRTEPRRGHPAVLAAAVGALLIIVAVADLGLVVAGQKRQGEVGDLLTAVGIPLVVALFAIGTAVLGAYRVTRAAAVIDGTGVAGGTHDVDEVGPAEEAEAGGARNVAATAVAIGGLLLAIAALAVFYLGVLSAPLRYGDAGNLIFDTATVRTGWGDLDLIAALRLAGMLAGAGGIVYGAARTSPEARAAETVSPDGPSA</sequence>
<feature type="transmembrane region" description="Helical" evidence="1">
    <location>
        <begin position="251"/>
        <end position="273"/>
    </location>
</feature>
<keyword evidence="1" id="KW-0812">Transmembrane</keyword>
<proteinExistence type="predicted"/>
<keyword evidence="1" id="KW-0472">Membrane</keyword>
<evidence type="ECO:0000313" key="2">
    <source>
        <dbReference type="EMBL" id="MFD1370800.1"/>
    </source>
</evidence>
<dbReference type="Proteomes" id="UP001597183">
    <property type="component" value="Unassembled WGS sequence"/>
</dbReference>
<feature type="transmembrane region" description="Helical" evidence="1">
    <location>
        <begin position="304"/>
        <end position="325"/>
    </location>
</feature>
<organism evidence="2 3">
    <name type="scientific">Actinoplanes sichuanensis</name>
    <dbReference type="NCBI Taxonomy" id="512349"/>
    <lineage>
        <taxon>Bacteria</taxon>
        <taxon>Bacillati</taxon>
        <taxon>Actinomycetota</taxon>
        <taxon>Actinomycetes</taxon>
        <taxon>Micromonosporales</taxon>
        <taxon>Micromonosporaceae</taxon>
        <taxon>Actinoplanes</taxon>
    </lineage>
</organism>
<feature type="transmembrane region" description="Helical" evidence="1">
    <location>
        <begin position="105"/>
        <end position="122"/>
    </location>
</feature>
<evidence type="ECO:0000256" key="1">
    <source>
        <dbReference type="SAM" id="Phobius"/>
    </source>
</evidence>
<feature type="transmembrane region" description="Helical" evidence="1">
    <location>
        <begin position="30"/>
        <end position="47"/>
    </location>
</feature>
<keyword evidence="1" id="KW-1133">Transmembrane helix</keyword>
<feature type="transmembrane region" description="Helical" evidence="1">
    <location>
        <begin position="156"/>
        <end position="178"/>
    </location>
</feature>